<comment type="caution">
    <text evidence="1">The sequence shown here is derived from an EMBL/GenBank/DDBJ whole genome shotgun (WGS) entry which is preliminary data.</text>
</comment>
<sequence>MLRKLTNEENEKIMVGSGIRRKIWKNLQNRETHTVGPGIWRETVKDVKYEKYTLTWIMARKLKNVENEKHTL</sequence>
<dbReference type="EMBL" id="JYDW01000750">
    <property type="protein sequence ID" value="KRZ47483.1"/>
    <property type="molecule type" value="Genomic_DNA"/>
</dbReference>
<gene>
    <name evidence="1" type="ORF">T02_15814</name>
</gene>
<organism evidence="1 2">
    <name type="scientific">Trichinella nativa</name>
    <dbReference type="NCBI Taxonomy" id="6335"/>
    <lineage>
        <taxon>Eukaryota</taxon>
        <taxon>Metazoa</taxon>
        <taxon>Ecdysozoa</taxon>
        <taxon>Nematoda</taxon>
        <taxon>Enoplea</taxon>
        <taxon>Dorylaimia</taxon>
        <taxon>Trichinellida</taxon>
        <taxon>Trichinellidae</taxon>
        <taxon>Trichinella</taxon>
    </lineage>
</organism>
<evidence type="ECO:0000313" key="2">
    <source>
        <dbReference type="Proteomes" id="UP000054721"/>
    </source>
</evidence>
<dbReference type="Proteomes" id="UP000054721">
    <property type="component" value="Unassembled WGS sequence"/>
</dbReference>
<dbReference type="AlphaFoldDB" id="A0A0V1KJK5"/>
<keyword evidence="2" id="KW-1185">Reference proteome</keyword>
<reference evidence="1 2" key="1">
    <citation type="submission" date="2015-05" db="EMBL/GenBank/DDBJ databases">
        <title>Evolution of Trichinella species and genotypes.</title>
        <authorList>
            <person name="Korhonen P.K."/>
            <person name="Edoardo P."/>
            <person name="Giuseppe L.R."/>
            <person name="Gasser R.B."/>
        </authorList>
    </citation>
    <scope>NUCLEOTIDE SEQUENCE [LARGE SCALE GENOMIC DNA]</scope>
    <source>
        <strain evidence="1">ISS10</strain>
    </source>
</reference>
<name>A0A0V1KJK5_9BILA</name>
<protein>
    <submittedName>
        <fullName evidence="1">Uncharacterized protein</fullName>
    </submittedName>
</protein>
<proteinExistence type="predicted"/>
<accession>A0A0V1KJK5</accession>
<evidence type="ECO:0000313" key="1">
    <source>
        <dbReference type="EMBL" id="KRZ47483.1"/>
    </source>
</evidence>